<feature type="domain" description="Peptidase C14 caspase" evidence="1">
    <location>
        <begin position="51"/>
        <end position="142"/>
    </location>
</feature>
<reference evidence="2 3" key="1">
    <citation type="submission" date="2021-03" db="EMBL/GenBank/DDBJ databases">
        <title>Sequencing the genomes of 1000 actinobacteria strains.</title>
        <authorList>
            <person name="Klenk H.-P."/>
        </authorList>
    </citation>
    <scope>NUCLEOTIDE SEQUENCE [LARGE SCALE GENOMIC DNA]</scope>
    <source>
        <strain evidence="2 3">DSM 46670</strain>
    </source>
</reference>
<evidence type="ECO:0000313" key="2">
    <source>
        <dbReference type="EMBL" id="MBP2324540.1"/>
    </source>
</evidence>
<proteinExistence type="predicted"/>
<dbReference type="RefSeq" id="WP_209641867.1">
    <property type="nucleotide sequence ID" value="NZ_JAGINW010000001.1"/>
</dbReference>
<dbReference type="Proteomes" id="UP001519332">
    <property type="component" value="Unassembled WGS sequence"/>
</dbReference>
<evidence type="ECO:0000313" key="3">
    <source>
        <dbReference type="Proteomes" id="UP001519332"/>
    </source>
</evidence>
<dbReference type="Pfam" id="PF00656">
    <property type="entry name" value="Peptidase_C14"/>
    <property type="match status" value="1"/>
</dbReference>
<accession>A0ABS4TJG0</accession>
<dbReference type="EMBL" id="JAGINW010000001">
    <property type="protein sequence ID" value="MBP2324540.1"/>
    <property type="molecule type" value="Genomic_DNA"/>
</dbReference>
<dbReference type="InterPro" id="IPR011990">
    <property type="entry name" value="TPR-like_helical_dom_sf"/>
</dbReference>
<dbReference type="InterPro" id="IPR011600">
    <property type="entry name" value="Pept_C14_caspase"/>
</dbReference>
<name>A0ABS4TJG0_9PSEU</name>
<keyword evidence="3" id="KW-1185">Reference proteome</keyword>
<sequence length="775" mass="83159">MGERRALVIASQCEGLNLLSFLPDAASDVATALLDPAVGGCVPALPERPMLVDPTVGELDDAITEAFARASEDEATLFIALVGHGEYTDDDFYFLTKDTKLPPSSRTAFMLAQRVKELLAEHSMLDGLVLLLDTCHAGIAAQQAAGRWIKIVGQAGRRFEVLTASDERTAANGCFSRQLVQVLRSGHPKLGERLRCPDMKTVLASLCPMQTAVHLAFDGRREIETGDEGLWLAMNSSEAWRGSPAADNPASTEIDRLTRDYTPPHALASLVSIILSGTTFVAVNGPAGSGKSSMIAALARPSVAERFVPPKLMDAVLFLSATDTAERIAAELARQLSRSVPGFADAVAAYRDSADSAAWQAADSFQRAVLGPLAGINEKIRVAVDGIDNLPETLRSRFRRALDPRALNGKLQLVLASREELPAQRTVRLGTVVVLNEILESGSARSIQGHVIDRPISFPGKVAVPPDNDPVLDVLNAAGKAQLPTTLLVAASGCPVSAVRDFIVHEAAMVSRRNAGTPAETVTRFTDGPPGSASAHNALVSALASLAPISDRASGSPEQVYADAAEAEHCWQAGLKEEALQSLTNRAPAVPAENRDLWDFWRQRIIAAEGSRSRLAIVAQARYLTAVGKTGDRAAALTGFQNLLPIATEVLDRADPEIFSIRNNIGYLLFELASFEESREQLRSLVDDTTAILGAENEETLHARHLHAVVIGKLGDGTESARLSLELIADAEAELGPHHDVTVNARLNYYFYTLENEQPPLFWRTAGGSPESWRS</sequence>
<organism evidence="2 3">
    <name type="scientific">Kibdelosporangium banguiense</name>
    <dbReference type="NCBI Taxonomy" id="1365924"/>
    <lineage>
        <taxon>Bacteria</taxon>
        <taxon>Bacillati</taxon>
        <taxon>Actinomycetota</taxon>
        <taxon>Actinomycetes</taxon>
        <taxon>Pseudonocardiales</taxon>
        <taxon>Pseudonocardiaceae</taxon>
        <taxon>Kibdelosporangium</taxon>
    </lineage>
</organism>
<protein>
    <recommendedName>
        <fullName evidence="1">Peptidase C14 caspase domain-containing protein</fullName>
    </recommendedName>
</protein>
<evidence type="ECO:0000259" key="1">
    <source>
        <dbReference type="Pfam" id="PF00656"/>
    </source>
</evidence>
<gene>
    <name evidence="2" type="ORF">JOF56_004925</name>
</gene>
<dbReference type="InterPro" id="IPR027417">
    <property type="entry name" value="P-loop_NTPase"/>
</dbReference>
<comment type="caution">
    <text evidence="2">The sequence shown here is derived from an EMBL/GenBank/DDBJ whole genome shotgun (WGS) entry which is preliminary data.</text>
</comment>
<dbReference type="SUPFAM" id="SSF52540">
    <property type="entry name" value="P-loop containing nucleoside triphosphate hydrolases"/>
    <property type="match status" value="1"/>
</dbReference>
<dbReference type="Gene3D" id="1.25.40.10">
    <property type="entry name" value="Tetratricopeptide repeat domain"/>
    <property type="match status" value="1"/>
</dbReference>